<organism evidence="1 3">
    <name type="scientific">Xylanibacter muris</name>
    <dbReference type="NCBI Taxonomy" id="2736290"/>
    <lineage>
        <taxon>Bacteria</taxon>
        <taxon>Pseudomonadati</taxon>
        <taxon>Bacteroidota</taxon>
        <taxon>Bacteroidia</taxon>
        <taxon>Bacteroidales</taxon>
        <taxon>Prevotellaceae</taxon>
        <taxon>Xylanibacter</taxon>
    </lineage>
</organism>
<accession>A0ABX2AKA3</accession>
<name>A0ABX2AKA3_9BACT</name>
<evidence type="ECO:0000313" key="3">
    <source>
        <dbReference type="Proteomes" id="UP000714420"/>
    </source>
</evidence>
<proteinExistence type="predicted"/>
<dbReference type="PROSITE" id="PS51257">
    <property type="entry name" value="PROKAR_LIPOPROTEIN"/>
    <property type="match status" value="1"/>
</dbReference>
<evidence type="ECO:0008006" key="4">
    <source>
        <dbReference type="Google" id="ProtNLM"/>
    </source>
</evidence>
<evidence type="ECO:0000313" key="1">
    <source>
        <dbReference type="EMBL" id="NPD91626.1"/>
    </source>
</evidence>
<dbReference type="EMBL" id="JABKKF010000003">
    <property type="protein sequence ID" value="NPD91633.1"/>
    <property type="molecule type" value="Genomic_DNA"/>
</dbReference>
<sequence>MKFLAVILLPLVGLFVSCGGSTEIKDSLDAMLSHPVRLSLDRMKCSYRGSDTLMADSIKPDLRLVVYVDSSECSSCVLDQMYHWNEMLSESRKYDGRLQYVFIVAPRPSQLEDARLSLEYCGLQSPVYVDTGFVFRCSNPWFPSGRMYHTFLLNRNDSVLLVGSPLDNPNINELFTRTVKSVITNNSKNNKL</sequence>
<reference evidence="1 3" key="1">
    <citation type="submission" date="2020-05" db="EMBL/GenBank/DDBJ databases">
        <title>Distinct polysaccharide utilization as determinants for interspecies competition between intestinal Prevotella spp.</title>
        <authorList>
            <person name="Galvez E.J.C."/>
            <person name="Iljazovic A."/>
            <person name="Strowig T."/>
        </authorList>
    </citation>
    <scope>NUCLEOTIDE SEQUENCE [LARGE SCALE GENOMIC DNA]</scope>
    <source>
        <strain evidence="1 3">PMUR</strain>
    </source>
</reference>
<dbReference type="RefSeq" id="WP_172274562.1">
    <property type="nucleotide sequence ID" value="NZ_CASGMU010000018.1"/>
</dbReference>
<protein>
    <recommendedName>
        <fullName evidence="4">Alkyl hydroperoxide reductase subunit C/ Thiol specific antioxidant domain-containing protein</fullName>
    </recommendedName>
</protein>
<dbReference type="EMBL" id="JABKKF010000003">
    <property type="protein sequence ID" value="NPD91626.1"/>
    <property type="molecule type" value="Genomic_DNA"/>
</dbReference>
<dbReference type="Proteomes" id="UP000714420">
    <property type="component" value="Unassembled WGS sequence"/>
</dbReference>
<evidence type="ECO:0000313" key="2">
    <source>
        <dbReference type="EMBL" id="NPD91633.1"/>
    </source>
</evidence>
<comment type="caution">
    <text evidence="1">The sequence shown here is derived from an EMBL/GenBank/DDBJ whole genome shotgun (WGS) entry which is preliminary data.</text>
</comment>
<gene>
    <name evidence="1" type="ORF">HPS56_04535</name>
    <name evidence="2" type="ORF">HPS56_04570</name>
</gene>
<keyword evidence="3" id="KW-1185">Reference proteome</keyword>